<dbReference type="Gramene" id="RZC65175">
    <property type="protein sequence ID" value="RZC65175"/>
    <property type="gene ID" value="C5167_008870"/>
</dbReference>
<reference evidence="1 2" key="1">
    <citation type="journal article" date="2018" name="Science">
        <title>The opium poppy genome and morphinan production.</title>
        <authorList>
            <person name="Guo L."/>
            <person name="Winzer T."/>
            <person name="Yang X."/>
            <person name="Li Y."/>
            <person name="Ning Z."/>
            <person name="He Z."/>
            <person name="Teodor R."/>
            <person name="Lu Y."/>
            <person name="Bowser T.A."/>
            <person name="Graham I.A."/>
            <person name="Ye K."/>
        </authorList>
    </citation>
    <scope>NUCLEOTIDE SEQUENCE [LARGE SCALE GENOMIC DNA]</scope>
    <source>
        <strain evidence="2">cv. HN1</strain>
        <tissue evidence="1">Leaves</tissue>
    </source>
</reference>
<dbReference type="AlphaFoldDB" id="A0A4Y7JZP3"/>
<protein>
    <submittedName>
        <fullName evidence="1">Uncharacterized protein</fullName>
    </submittedName>
</protein>
<proteinExistence type="predicted"/>
<organism evidence="1 2">
    <name type="scientific">Papaver somniferum</name>
    <name type="common">Opium poppy</name>
    <dbReference type="NCBI Taxonomy" id="3469"/>
    <lineage>
        <taxon>Eukaryota</taxon>
        <taxon>Viridiplantae</taxon>
        <taxon>Streptophyta</taxon>
        <taxon>Embryophyta</taxon>
        <taxon>Tracheophyta</taxon>
        <taxon>Spermatophyta</taxon>
        <taxon>Magnoliopsida</taxon>
        <taxon>Ranunculales</taxon>
        <taxon>Papaveraceae</taxon>
        <taxon>Papaveroideae</taxon>
        <taxon>Papaver</taxon>
    </lineage>
</organism>
<accession>A0A4Y7JZP3</accession>
<sequence>MMHRNLIGDPNQARQCKFLLVLEVVITRGCVWRPGAFGCTINVSGPTVVAITDGEKRKSNLEPS</sequence>
<dbReference type="EMBL" id="CM010720">
    <property type="protein sequence ID" value="RZC65175.1"/>
    <property type="molecule type" value="Genomic_DNA"/>
</dbReference>
<name>A0A4Y7JZP3_PAPSO</name>
<dbReference type="Proteomes" id="UP000316621">
    <property type="component" value="Chromosome 6"/>
</dbReference>
<keyword evidence="2" id="KW-1185">Reference proteome</keyword>
<evidence type="ECO:0000313" key="2">
    <source>
        <dbReference type="Proteomes" id="UP000316621"/>
    </source>
</evidence>
<gene>
    <name evidence="1" type="ORF">C5167_008870</name>
</gene>
<evidence type="ECO:0000313" key="1">
    <source>
        <dbReference type="EMBL" id="RZC65175.1"/>
    </source>
</evidence>